<keyword evidence="2" id="KW-1185">Reference proteome</keyword>
<accession>A0A812WEG1</accession>
<feature type="non-terminal residue" evidence="1">
    <location>
        <position position="145"/>
    </location>
</feature>
<organism evidence="1 2">
    <name type="scientific">Symbiodinium necroappetens</name>
    <dbReference type="NCBI Taxonomy" id="1628268"/>
    <lineage>
        <taxon>Eukaryota</taxon>
        <taxon>Sar</taxon>
        <taxon>Alveolata</taxon>
        <taxon>Dinophyceae</taxon>
        <taxon>Suessiales</taxon>
        <taxon>Symbiodiniaceae</taxon>
        <taxon>Symbiodinium</taxon>
    </lineage>
</organism>
<dbReference type="Proteomes" id="UP000601435">
    <property type="component" value="Unassembled WGS sequence"/>
</dbReference>
<reference evidence="1" key="1">
    <citation type="submission" date="2021-02" db="EMBL/GenBank/DDBJ databases">
        <authorList>
            <person name="Dougan E. K."/>
            <person name="Rhodes N."/>
            <person name="Thang M."/>
            <person name="Chan C."/>
        </authorList>
    </citation>
    <scope>NUCLEOTIDE SEQUENCE</scope>
</reference>
<dbReference type="SUPFAM" id="SSF56300">
    <property type="entry name" value="Metallo-dependent phosphatases"/>
    <property type="match status" value="1"/>
</dbReference>
<evidence type="ECO:0000313" key="2">
    <source>
        <dbReference type="Proteomes" id="UP000601435"/>
    </source>
</evidence>
<evidence type="ECO:0000313" key="1">
    <source>
        <dbReference type="EMBL" id="CAE7678337.1"/>
    </source>
</evidence>
<comment type="caution">
    <text evidence="1">The sequence shown here is derived from an EMBL/GenBank/DDBJ whole genome shotgun (WGS) entry which is preliminary data.</text>
</comment>
<name>A0A812WEG1_9DINO</name>
<dbReference type="EMBL" id="CAJNJA010033368">
    <property type="protein sequence ID" value="CAE7678337.1"/>
    <property type="molecule type" value="Genomic_DNA"/>
</dbReference>
<dbReference type="PANTHER" id="PTHR16509:SF1">
    <property type="entry name" value="MANGANESE-DEPENDENT ADP-RIBOSE_CDP-ALCOHOL DIPHOSPHATASE"/>
    <property type="match status" value="1"/>
</dbReference>
<proteinExistence type="predicted"/>
<dbReference type="OrthoDB" id="9675250at2759"/>
<dbReference type="AlphaFoldDB" id="A0A812WEG1"/>
<dbReference type="PANTHER" id="PTHR16509">
    <property type="match status" value="1"/>
</dbReference>
<evidence type="ECO:0008006" key="3">
    <source>
        <dbReference type="Google" id="ProtNLM"/>
    </source>
</evidence>
<dbReference type="Gene3D" id="3.60.21.10">
    <property type="match status" value="1"/>
</dbReference>
<sequence length="145" mass="15484">MSRKTSTIATPVIVIPSIFLAVLAAQLEQLFPKISEPQGPSAALQAQARKALIFLHVPLFEAATKAKTVVWNSEEVLQVLHSHSDTVVAVFAGHDHNGGYGVDAAGIHHITMNSPLTAEPGSDCYAVLECHSDGWAHFLPHGRAC</sequence>
<protein>
    <recommendedName>
        <fullName evidence="3">Calcineurin-like phosphoesterase domain-containing protein</fullName>
    </recommendedName>
</protein>
<gene>
    <name evidence="1" type="ORF">SNEC2469_LOCUS19482</name>
</gene>
<dbReference type="InterPro" id="IPR029052">
    <property type="entry name" value="Metallo-depent_PP-like"/>
</dbReference>